<dbReference type="InterPro" id="IPR002885">
    <property type="entry name" value="PPR_rpt"/>
</dbReference>
<dbReference type="Gene3D" id="1.25.40.10">
    <property type="entry name" value="Tetratricopeptide repeat domain"/>
    <property type="match status" value="1"/>
</dbReference>
<gene>
    <name evidence="4" type="ORF">CB5_LOCUS20451</name>
</gene>
<dbReference type="PANTHER" id="PTHR47493:SF3">
    <property type="entry name" value="PENTACOTRIPEPTIDE-REPEAT REGION OF PRORP DOMAIN-CONTAINING PROTEIN"/>
    <property type="match status" value="1"/>
</dbReference>
<dbReference type="Pfam" id="PF13041">
    <property type="entry name" value="PPR_2"/>
    <property type="match status" value="1"/>
</dbReference>
<evidence type="ECO:0000313" key="4">
    <source>
        <dbReference type="EMBL" id="CAD1837240.1"/>
    </source>
</evidence>
<dbReference type="PANTHER" id="PTHR47493">
    <property type="entry name" value="OS08G0520200 PROTEIN"/>
    <property type="match status" value="1"/>
</dbReference>
<protein>
    <submittedName>
        <fullName evidence="4">Uncharacterized protein</fullName>
    </submittedName>
</protein>
<reference evidence="4" key="1">
    <citation type="submission" date="2020-07" db="EMBL/GenBank/DDBJ databases">
        <authorList>
            <person name="Lin J."/>
        </authorList>
    </citation>
    <scope>NUCLEOTIDE SEQUENCE</scope>
</reference>
<dbReference type="EMBL" id="LR862131">
    <property type="protein sequence ID" value="CAD1837240.1"/>
    <property type="molecule type" value="Genomic_DNA"/>
</dbReference>
<feature type="repeat" description="PPR" evidence="3">
    <location>
        <begin position="281"/>
        <end position="315"/>
    </location>
</feature>
<proteinExistence type="predicted"/>
<dbReference type="PROSITE" id="PS51375">
    <property type="entry name" value="PPR"/>
    <property type="match status" value="4"/>
</dbReference>
<evidence type="ECO:0000256" key="2">
    <source>
        <dbReference type="ARBA" id="ARBA00022946"/>
    </source>
</evidence>
<dbReference type="NCBIfam" id="TIGR00756">
    <property type="entry name" value="PPR"/>
    <property type="match status" value="2"/>
</dbReference>
<feature type="repeat" description="PPR" evidence="3">
    <location>
        <begin position="246"/>
        <end position="280"/>
    </location>
</feature>
<evidence type="ECO:0000256" key="1">
    <source>
        <dbReference type="ARBA" id="ARBA00022737"/>
    </source>
</evidence>
<evidence type="ECO:0000256" key="3">
    <source>
        <dbReference type="PROSITE-ProRule" id="PRU00708"/>
    </source>
</evidence>
<dbReference type="AlphaFoldDB" id="A0A6V7Q2J6"/>
<feature type="repeat" description="PPR" evidence="3">
    <location>
        <begin position="211"/>
        <end position="245"/>
    </location>
</feature>
<name>A0A6V7Q2J6_ANACO</name>
<accession>A0A6V7Q2J6</accession>
<feature type="repeat" description="PPR" evidence="3">
    <location>
        <begin position="316"/>
        <end position="350"/>
    </location>
</feature>
<organism evidence="4">
    <name type="scientific">Ananas comosus var. bracteatus</name>
    <name type="common">red pineapple</name>
    <dbReference type="NCBI Taxonomy" id="296719"/>
    <lineage>
        <taxon>Eukaryota</taxon>
        <taxon>Viridiplantae</taxon>
        <taxon>Streptophyta</taxon>
        <taxon>Embryophyta</taxon>
        <taxon>Tracheophyta</taxon>
        <taxon>Spermatophyta</taxon>
        <taxon>Magnoliopsida</taxon>
        <taxon>Liliopsida</taxon>
        <taxon>Poales</taxon>
        <taxon>Bromeliaceae</taxon>
        <taxon>Bromelioideae</taxon>
        <taxon>Ananas</taxon>
    </lineage>
</organism>
<dbReference type="Pfam" id="PF01535">
    <property type="entry name" value="PPR"/>
    <property type="match status" value="1"/>
</dbReference>
<dbReference type="Pfam" id="PF13812">
    <property type="entry name" value="PPR_3"/>
    <property type="match status" value="1"/>
</dbReference>
<dbReference type="InterPro" id="IPR011990">
    <property type="entry name" value="TPR-like_helical_dom_sf"/>
</dbReference>
<sequence length="565" mass="63086">MDTAAVAGRAAQAAFGLGLAARAEMTGDAEVMVADSGLGGDDRGFETGRQLNWAKCGSPSPEPSPSAPLLHQTLAPSPPLVFSSRLLRPLILCSYSSSSSSARFILAAHIPNPSFAAAAGSWGIRAGAGEDSRRQHKALLVETFHQSSTLRALLRQLSRKGSDPLRMLRRDGDWTSDQLWAAVAFLAESGRSGEALQVFDYWKNNEIARINEANYSRIIRFLCERSFTSEAVSAFQDMKSHDLIPSLAIYNAIIHGFAREKKFDEAIATLEKISEVGLPRKSETYNGLIQAYGSHKMYDDMSKCVKRMESDGCFPDEVTYNILITEFARGGLIERVERTFRTLLSKRMNLQPSTLVAMLEAYTDLEILEKMEKAYNRVLKTKAFLKESLIRKLAKVYIKNHRFSCLEDLGNDIGGTVGRNDLVWCILLLSSACCLSRKGIDSVVREMEVAKAQFSITFANILAHFYLKMKDFRALDVTFMRARKENIKPDIVTIGILFDACKIGYDGTRVLEEWVRNGYLQDIAQMRTNELVLTAFGKGFFLIKCEKLYSSLESDKKKESFVEIL</sequence>
<keyword evidence="2" id="KW-0809">Transit peptide</keyword>
<keyword evidence="1" id="KW-0677">Repeat</keyword>